<sequence>MSEKTRRDKTLKLIEDGEDDEVIRVLTGYQPSVIQMLRKEAICNITKPDRGDSSDSDLEVQGDLF</sequence>
<comment type="caution">
    <text evidence="2">The sequence shown here is derived from an EMBL/GenBank/DDBJ whole genome shotgun (WGS) entry which is preliminary data.</text>
</comment>
<name>A0A1X2Z2R1_BIFAD</name>
<gene>
    <name evidence="2" type="ORF">B0487_1613</name>
</gene>
<accession>A0A1X2Z2R1</accession>
<evidence type="ECO:0000313" key="2">
    <source>
        <dbReference type="EMBL" id="OSG88694.1"/>
    </source>
</evidence>
<dbReference type="RefSeq" id="WP_085393299.1">
    <property type="nucleotide sequence ID" value="NZ_LNKD01000001.1"/>
</dbReference>
<evidence type="ECO:0000313" key="3">
    <source>
        <dbReference type="Proteomes" id="UP000193377"/>
    </source>
</evidence>
<dbReference type="AlphaFoldDB" id="A0A1X2Z2R1"/>
<organism evidence="2 3">
    <name type="scientific">Bifidobacterium adolescentis</name>
    <dbReference type="NCBI Taxonomy" id="1680"/>
    <lineage>
        <taxon>Bacteria</taxon>
        <taxon>Bacillati</taxon>
        <taxon>Actinomycetota</taxon>
        <taxon>Actinomycetes</taxon>
        <taxon>Bifidobacteriales</taxon>
        <taxon>Bifidobacteriaceae</taxon>
        <taxon>Bifidobacterium</taxon>
    </lineage>
</organism>
<dbReference type="Proteomes" id="UP000193377">
    <property type="component" value="Unassembled WGS sequence"/>
</dbReference>
<feature type="region of interest" description="Disordered" evidence="1">
    <location>
        <begin position="46"/>
        <end position="65"/>
    </location>
</feature>
<proteinExistence type="predicted"/>
<dbReference type="EMBL" id="LNKD01000001">
    <property type="protein sequence ID" value="OSG88694.1"/>
    <property type="molecule type" value="Genomic_DNA"/>
</dbReference>
<evidence type="ECO:0000256" key="1">
    <source>
        <dbReference type="SAM" id="MobiDB-lite"/>
    </source>
</evidence>
<feature type="compositionally biased region" description="Acidic residues" evidence="1">
    <location>
        <begin position="54"/>
        <end position="65"/>
    </location>
</feature>
<protein>
    <submittedName>
        <fullName evidence="2">Uncharacterized protein</fullName>
    </submittedName>
</protein>
<reference evidence="2 3" key="1">
    <citation type="journal article" date="2016" name="Sci. Rep.">
        <title>Evaluation of genetic diversity among strains of the human gut commensal Bifidobacterium adolescentis.</title>
        <authorList>
            <person name="Duranti S."/>
            <person name="Milani C."/>
            <person name="Lugli G.A."/>
            <person name="Mancabelli L."/>
            <person name="Turroni F."/>
            <person name="Ferrario C."/>
            <person name="Mangifesta M."/>
            <person name="Viappiani A."/>
            <person name="Sanchez B."/>
            <person name="Margolles A."/>
            <person name="van Sinderen D."/>
            <person name="Ventura M."/>
        </authorList>
    </citation>
    <scope>NUCLEOTIDE SEQUENCE [LARGE SCALE GENOMIC DNA]</scope>
    <source>
        <strain evidence="2 3">487B</strain>
    </source>
</reference>